<keyword evidence="2" id="KW-1185">Reference proteome</keyword>
<organism evidence="1 2">
    <name type="scientific">Mytilus edulis</name>
    <name type="common">Blue mussel</name>
    <dbReference type="NCBI Taxonomy" id="6550"/>
    <lineage>
        <taxon>Eukaryota</taxon>
        <taxon>Metazoa</taxon>
        <taxon>Spiralia</taxon>
        <taxon>Lophotrochozoa</taxon>
        <taxon>Mollusca</taxon>
        <taxon>Bivalvia</taxon>
        <taxon>Autobranchia</taxon>
        <taxon>Pteriomorphia</taxon>
        <taxon>Mytilida</taxon>
        <taxon>Mytiloidea</taxon>
        <taxon>Mytilidae</taxon>
        <taxon>Mytilinae</taxon>
        <taxon>Mytilus</taxon>
    </lineage>
</organism>
<sequence length="227" mass="26258">MISELVNGINQKVNIDYSNLRCYSDRGITALSICCKYGDLNLAKWCVDSHCHGNIYEKHYKMCALFMLVVFNNHLKEQALINEEHKVKDVIMSFGRNHVYGDIPAKLLRDVLDTSMHEIVPMERQKYDIDDIFKFGIEIPDVCVIIYVKDFFEKISKSKCVEACLHENVNKKNKTFHATLSKYLNTITRDEVENLIREASSDFISRMLVISGEDIKDESFGKVNDME</sequence>
<evidence type="ECO:0000313" key="1">
    <source>
        <dbReference type="EMBL" id="CAG2217844.1"/>
    </source>
</evidence>
<protein>
    <submittedName>
        <fullName evidence="1">Uncharacterized protein</fullName>
    </submittedName>
</protein>
<accession>A0A8S3S9A0</accession>
<dbReference type="EMBL" id="CAJPWZ010001577">
    <property type="protein sequence ID" value="CAG2217844.1"/>
    <property type="molecule type" value="Genomic_DNA"/>
</dbReference>
<reference evidence="1" key="1">
    <citation type="submission" date="2021-03" db="EMBL/GenBank/DDBJ databases">
        <authorList>
            <person name="Bekaert M."/>
        </authorList>
    </citation>
    <scope>NUCLEOTIDE SEQUENCE</scope>
</reference>
<comment type="caution">
    <text evidence="1">The sequence shown here is derived from an EMBL/GenBank/DDBJ whole genome shotgun (WGS) entry which is preliminary data.</text>
</comment>
<evidence type="ECO:0000313" key="2">
    <source>
        <dbReference type="Proteomes" id="UP000683360"/>
    </source>
</evidence>
<gene>
    <name evidence="1" type="ORF">MEDL_31497</name>
</gene>
<proteinExistence type="predicted"/>
<dbReference type="AlphaFoldDB" id="A0A8S3S9A0"/>
<dbReference type="Proteomes" id="UP000683360">
    <property type="component" value="Unassembled WGS sequence"/>
</dbReference>
<name>A0A8S3S9A0_MYTED</name>